<dbReference type="Gene3D" id="3.40.50.12780">
    <property type="entry name" value="N-terminal domain of ligase-like"/>
    <property type="match status" value="1"/>
</dbReference>
<protein>
    <submittedName>
        <fullName evidence="3">Long-chain acyl-CoA synthetase 6</fullName>
    </submittedName>
</protein>
<dbReference type="Pfam" id="PF23562">
    <property type="entry name" value="AMP-binding_C_3"/>
    <property type="match status" value="1"/>
</dbReference>
<evidence type="ECO:0000259" key="2">
    <source>
        <dbReference type="Pfam" id="PF00501"/>
    </source>
</evidence>
<organism evidence="3">
    <name type="scientific">Chromochloris zofingiensis</name>
    <dbReference type="NCBI Taxonomy" id="31302"/>
    <lineage>
        <taxon>Eukaryota</taxon>
        <taxon>Viridiplantae</taxon>
        <taxon>Chlorophyta</taxon>
        <taxon>core chlorophytes</taxon>
        <taxon>Chlorophyceae</taxon>
        <taxon>CS clade</taxon>
        <taxon>Sphaeropleales</taxon>
        <taxon>Chromochloridaceae</taxon>
        <taxon>Chromochloris</taxon>
    </lineage>
</organism>
<evidence type="ECO:0000313" key="3">
    <source>
        <dbReference type="EMBL" id="QIQ49564.1"/>
    </source>
</evidence>
<dbReference type="InterPro" id="IPR052987">
    <property type="entry name" value="Chloroplast_AMP-bd_Enzymes"/>
</dbReference>
<dbReference type="PROSITE" id="PS00455">
    <property type="entry name" value="AMP_BINDING"/>
    <property type="match status" value="1"/>
</dbReference>
<dbReference type="InterPro" id="IPR000873">
    <property type="entry name" value="AMP-dep_synth/lig_dom"/>
</dbReference>
<feature type="domain" description="AMP-dependent synthetase/ligase" evidence="2">
    <location>
        <begin position="92"/>
        <end position="549"/>
    </location>
</feature>
<dbReference type="GO" id="GO:0008922">
    <property type="term" value="F:long-chain fatty acid [acyl-carrier-protein] ligase activity"/>
    <property type="evidence" value="ECO:0007669"/>
    <property type="project" value="TreeGrafter"/>
</dbReference>
<dbReference type="AlphaFoldDB" id="A0A6G9KCA4"/>
<dbReference type="EMBL" id="MN317389">
    <property type="protein sequence ID" value="QIQ49564.1"/>
    <property type="molecule type" value="mRNA"/>
</dbReference>
<dbReference type="GO" id="GO:0009507">
    <property type="term" value="C:chloroplast"/>
    <property type="evidence" value="ECO:0007669"/>
    <property type="project" value="TreeGrafter"/>
</dbReference>
<name>A0A6G9KCA4_9CHLO</name>
<accession>A0A6G9KCA4</accession>
<sequence length="739" mass="80714">MLATHNALSRSRWARPPTPVVNRRCSRSLWTTRNRHGVKITVAAPQRTTLEPGGLDAGEDTTVLGNLHVDVVHTMGSEVEDDKFEPLTSMWARNAEQHGDYTAVMDPHRSPAVSLTYREVHKLIMEFAAGLKSLGVQPADRVCLFSENSSRWIIADQAIMINGAADAVRGATSPVDELSYILTQSGSSGLIVQDKATLRRLLPALSPGSTPPALKFVVVLWDDATDSSAESEKSAMLDQAGVAVLSYDQVLTKGRSLLSMGSLQPHKSRKHDLATIVYTSGTTGHPKGVMLSHGNLMSQISNFDYFLKVQPGDSTLSLLPPWHIYQRTVAYFLFKCGAKEVFTNIRKFRDDLGRYPPDHFVCVPLVLDTLYNKVMAKLQEATGVKHVIVTALLACSRAYTHANRINQGVSLQYAVTPAPFLVRLWSAVVATLLKPLYQLASLLVFSKVRAAIGVRHTFVSGGGSLASHLDEFYEMAGVTVLNGWGMTETSPVLACRRSHPEVDNVRGSVGLPVPGTRLRVVHPVTHEDLPDGQQGLILAQGPGVMAGYYNNDDATHKAFIDGWLDTGDLGWRAPHNVPGSNMGGHMVLTGRAKDTIVLSSSKNVEPQPIEDAVQSSKFIKHIILVGQDKRELGALVFPAEEFLAQNTSSTDHSSGSSSSNSNNNQLPASPLEDVLYAEVVRLNSARPDYHSEDRITHIKVVHSPLSVDDGTLTRTMKPRRPAIFQKYAAEVSELMQKLR</sequence>
<evidence type="ECO:0000256" key="1">
    <source>
        <dbReference type="SAM" id="MobiDB-lite"/>
    </source>
</evidence>
<reference evidence="3" key="1">
    <citation type="submission" date="2019-08" db="EMBL/GenBank/DDBJ databases">
        <authorList>
            <person name="Wu T."/>
            <person name="Liu J."/>
            <person name="Chen F."/>
        </authorList>
    </citation>
    <scope>NUCLEOTIDE SEQUENCE</scope>
</reference>
<dbReference type="Pfam" id="PF00501">
    <property type="entry name" value="AMP-binding"/>
    <property type="match status" value="1"/>
</dbReference>
<dbReference type="SUPFAM" id="SSF56801">
    <property type="entry name" value="Acetyl-CoA synthetase-like"/>
    <property type="match status" value="1"/>
</dbReference>
<feature type="compositionally biased region" description="Low complexity" evidence="1">
    <location>
        <begin position="647"/>
        <end position="664"/>
    </location>
</feature>
<dbReference type="PANTHER" id="PTHR43813">
    <property type="entry name" value="ACYL-ACTIVATING ENZYME 16, CHLOROPLASTIC-RELATED"/>
    <property type="match status" value="1"/>
</dbReference>
<dbReference type="GO" id="GO:0030497">
    <property type="term" value="P:fatty acid elongation"/>
    <property type="evidence" value="ECO:0007669"/>
    <property type="project" value="TreeGrafter"/>
</dbReference>
<dbReference type="PANTHER" id="PTHR43813:SF1">
    <property type="entry name" value="ACYL-ACTIVATING ENZYME 16, CHLOROPLASTIC-RELATED"/>
    <property type="match status" value="1"/>
</dbReference>
<feature type="region of interest" description="Disordered" evidence="1">
    <location>
        <begin position="647"/>
        <end position="668"/>
    </location>
</feature>
<dbReference type="InterPro" id="IPR042099">
    <property type="entry name" value="ANL_N_sf"/>
</dbReference>
<dbReference type="InterPro" id="IPR020845">
    <property type="entry name" value="AMP-binding_CS"/>
</dbReference>
<proteinExistence type="evidence at transcript level"/>